<keyword evidence="1" id="KW-1133">Transmembrane helix</keyword>
<sequence length="107" mass="11836">MKKIMPALGAILVLITIIFTRYLVSKYGEGSRLIIITFALIVSVVGLVGIVYTKNYLAVLGAFMMILPLVVMAIGIYIDNIYISAIGLLLIFILIPIMIKVTKIKKY</sequence>
<keyword evidence="3" id="KW-1185">Reference proteome</keyword>
<comment type="caution">
    <text evidence="2">The sequence shown here is derived from an EMBL/GenBank/DDBJ whole genome shotgun (WGS) entry which is preliminary data.</text>
</comment>
<feature type="transmembrane region" description="Helical" evidence="1">
    <location>
        <begin position="30"/>
        <end position="50"/>
    </location>
</feature>
<evidence type="ECO:0008006" key="4">
    <source>
        <dbReference type="Google" id="ProtNLM"/>
    </source>
</evidence>
<accession>A0ABS4K905</accession>
<keyword evidence="1" id="KW-0472">Membrane</keyword>
<dbReference type="RefSeq" id="WP_021282528.1">
    <property type="nucleotide sequence ID" value="NZ_JAGGLL010000057.1"/>
</dbReference>
<name>A0ABS4K905_9CLOT</name>
<feature type="transmembrane region" description="Helical" evidence="1">
    <location>
        <begin position="81"/>
        <end position="99"/>
    </location>
</feature>
<gene>
    <name evidence="2" type="ORF">J2Z44_004131</name>
</gene>
<dbReference type="EMBL" id="JAGGLL010000057">
    <property type="protein sequence ID" value="MBP2024273.1"/>
    <property type="molecule type" value="Genomic_DNA"/>
</dbReference>
<evidence type="ECO:0000256" key="1">
    <source>
        <dbReference type="SAM" id="Phobius"/>
    </source>
</evidence>
<dbReference type="Proteomes" id="UP001519308">
    <property type="component" value="Unassembled WGS sequence"/>
</dbReference>
<keyword evidence="1" id="KW-0812">Transmembrane</keyword>
<organism evidence="2 3">
    <name type="scientific">Clostridium punense</name>
    <dbReference type="NCBI Taxonomy" id="1054297"/>
    <lineage>
        <taxon>Bacteria</taxon>
        <taxon>Bacillati</taxon>
        <taxon>Bacillota</taxon>
        <taxon>Clostridia</taxon>
        <taxon>Eubacteriales</taxon>
        <taxon>Clostridiaceae</taxon>
        <taxon>Clostridium</taxon>
    </lineage>
</organism>
<proteinExistence type="predicted"/>
<protein>
    <recommendedName>
        <fullName evidence="4">Exosortase</fullName>
    </recommendedName>
</protein>
<feature type="transmembrane region" description="Helical" evidence="1">
    <location>
        <begin position="57"/>
        <end position="75"/>
    </location>
</feature>
<evidence type="ECO:0000313" key="3">
    <source>
        <dbReference type="Proteomes" id="UP001519308"/>
    </source>
</evidence>
<evidence type="ECO:0000313" key="2">
    <source>
        <dbReference type="EMBL" id="MBP2024273.1"/>
    </source>
</evidence>
<reference evidence="2 3" key="1">
    <citation type="submission" date="2021-03" db="EMBL/GenBank/DDBJ databases">
        <title>Genomic Encyclopedia of Type Strains, Phase IV (KMG-IV): sequencing the most valuable type-strain genomes for metagenomic binning, comparative biology and taxonomic classification.</title>
        <authorList>
            <person name="Goeker M."/>
        </authorList>
    </citation>
    <scope>NUCLEOTIDE SEQUENCE [LARGE SCALE GENOMIC DNA]</scope>
    <source>
        <strain evidence="2 3">DSM 28650</strain>
    </source>
</reference>
<feature type="transmembrane region" description="Helical" evidence="1">
    <location>
        <begin position="7"/>
        <end position="24"/>
    </location>
</feature>